<evidence type="ECO:0000313" key="3">
    <source>
        <dbReference type="EMBL" id="TGJ78993.1"/>
    </source>
</evidence>
<dbReference type="InterPro" id="IPR058525">
    <property type="entry name" value="DUF8212"/>
</dbReference>
<dbReference type="PANTHER" id="PTHR10622">
    <property type="entry name" value="HET DOMAIN-CONTAINING PROTEIN"/>
    <property type="match status" value="1"/>
</dbReference>
<dbReference type="EMBL" id="SKBN01000326">
    <property type="protein sequence ID" value="TGJ78993.1"/>
    <property type="molecule type" value="Genomic_DNA"/>
</dbReference>
<dbReference type="AlphaFoldDB" id="A0A4Z0YJW6"/>
<accession>A0A4Z0YJW6</accession>
<dbReference type="Pfam" id="PF06985">
    <property type="entry name" value="HET"/>
    <property type="match status" value="1"/>
</dbReference>
<gene>
    <name evidence="3" type="ORF">E0Z10_g9771</name>
</gene>
<dbReference type="InterPro" id="IPR010730">
    <property type="entry name" value="HET"/>
</dbReference>
<evidence type="ECO:0000313" key="4">
    <source>
        <dbReference type="Proteomes" id="UP000297716"/>
    </source>
</evidence>
<feature type="domain" description="Heterokaryon incompatibility" evidence="1">
    <location>
        <begin position="21"/>
        <end position="114"/>
    </location>
</feature>
<dbReference type="STRING" id="37992.A0A4Z0YJW6"/>
<comment type="caution">
    <text evidence="3">The sequence shown here is derived from an EMBL/GenBank/DDBJ whole genome shotgun (WGS) entry which is preliminary data.</text>
</comment>
<evidence type="ECO:0000259" key="2">
    <source>
        <dbReference type="Pfam" id="PF26640"/>
    </source>
</evidence>
<dbReference type="Proteomes" id="UP000297716">
    <property type="component" value="Unassembled WGS sequence"/>
</dbReference>
<keyword evidence="4" id="KW-1185">Reference proteome</keyword>
<evidence type="ECO:0000259" key="1">
    <source>
        <dbReference type="Pfam" id="PF06985"/>
    </source>
</evidence>
<feature type="domain" description="DUF8212" evidence="2">
    <location>
        <begin position="224"/>
        <end position="256"/>
    </location>
</feature>
<name>A0A4Z0YJW6_9PEZI</name>
<dbReference type="Pfam" id="PF26640">
    <property type="entry name" value="DUF8212"/>
    <property type="match status" value="1"/>
</dbReference>
<organism evidence="3 4">
    <name type="scientific">Xylaria hypoxylon</name>
    <dbReference type="NCBI Taxonomy" id="37992"/>
    <lineage>
        <taxon>Eukaryota</taxon>
        <taxon>Fungi</taxon>
        <taxon>Dikarya</taxon>
        <taxon>Ascomycota</taxon>
        <taxon>Pezizomycotina</taxon>
        <taxon>Sordariomycetes</taxon>
        <taxon>Xylariomycetidae</taxon>
        <taxon>Xylariales</taxon>
        <taxon>Xylariaceae</taxon>
        <taxon>Xylaria</taxon>
    </lineage>
</organism>
<dbReference type="OrthoDB" id="20872at2759"/>
<protein>
    <submittedName>
        <fullName evidence="3">Uncharacterized protein</fullName>
    </submittedName>
</protein>
<dbReference type="PANTHER" id="PTHR10622:SF10">
    <property type="entry name" value="HET DOMAIN-CONTAINING PROTEIN"/>
    <property type="match status" value="1"/>
</dbReference>
<sequence>MRLIDVNTLQLKEFHDKIPPYSVLSHTWEGEEITFQEYLIATGPDAKSHSHIKQKQGFSKIIGACNRARADKLGYLWCDTNCINKSSSAELSEAINSMYAWYRDSVVCYAYLADVGGNPNSFATSRWFTRGWTLQELLAPDKVIFFDRNWGVLGDRKDLADTICNVTRIHIGALHDQNTVSQYSIAQRMSWAADRRTSRQEDTAYCLLGIFNINMPLLYGEGQRAFLRFQQEIIKVSDDQSLFAWIPDDTDLHSRSADESKYGSGYGAYNTRYMKGRISPLLRFPWSILILNLFDGP</sequence>
<reference evidence="3 4" key="1">
    <citation type="submission" date="2019-03" db="EMBL/GenBank/DDBJ databases">
        <title>Draft genome sequence of Xylaria hypoxylon DSM 108379, a ubiquitous saprotrophic-parasitic fungi on hardwood.</title>
        <authorList>
            <person name="Buettner E."/>
            <person name="Leonhardt S."/>
            <person name="Gebauer A.M."/>
            <person name="Liers C."/>
            <person name="Hofrichter M."/>
            <person name="Kellner H."/>
        </authorList>
    </citation>
    <scope>NUCLEOTIDE SEQUENCE [LARGE SCALE GENOMIC DNA]</scope>
    <source>
        <strain evidence="3 4">DSM 108379</strain>
    </source>
</reference>
<proteinExistence type="predicted"/>